<keyword evidence="3" id="KW-0378">Hydrolase</keyword>
<sequence>MMYEIEPHLYLSNITAAKNQQLLQQNIISIVLTVDAQPLGGSGGEIENIYIEMNDDLKTNLVEKLPQCIDVIEDCVMEKRNILVHCHAGVSRSASVVIAYVMKSRGLSLRHASDHVKSRKQDVMPNPCFMYQLQVFEKMGCKLEKESTFYKELMVKFDQQEKISQAINAGDYWSIKEQESASNNNKEIKKRITYKCRSCRILLFTSEALSEDHAENAKECTSLYLLEPLDWMKKAMNADIQGKINCFKCSGKLGMFNWSGRTCSCGMWITPSFQVQKSRVDHSFPK</sequence>
<evidence type="ECO:0000313" key="9">
    <source>
        <dbReference type="Proteomes" id="UP000594262"/>
    </source>
</evidence>
<dbReference type="GO" id="GO:0004725">
    <property type="term" value="F:protein tyrosine phosphatase activity"/>
    <property type="evidence" value="ECO:0007669"/>
    <property type="project" value="UniProtKB-EC"/>
</dbReference>
<dbReference type="PIRSF" id="PIRSF000941">
    <property type="entry name" value="DUSP12"/>
    <property type="match status" value="1"/>
</dbReference>
<feature type="domain" description="Tyrosine specific protein phosphatases" evidence="7">
    <location>
        <begin position="63"/>
        <end position="124"/>
    </location>
</feature>
<name>A0A7M5XJI5_9CNID</name>
<dbReference type="AlphaFoldDB" id="A0A7M5XJI5"/>
<dbReference type="GeneID" id="136817462"/>
<dbReference type="OrthoDB" id="2017893at2759"/>
<evidence type="ECO:0000313" key="8">
    <source>
        <dbReference type="EnsemblMetazoa" id="CLYHEMP024362.1"/>
    </source>
</evidence>
<dbReference type="CDD" id="cd14498">
    <property type="entry name" value="DSP"/>
    <property type="match status" value="1"/>
</dbReference>
<dbReference type="InterPro" id="IPR016278">
    <property type="entry name" value="DUSP12"/>
</dbReference>
<dbReference type="InterPro" id="IPR016130">
    <property type="entry name" value="Tyr_Pase_AS"/>
</dbReference>
<evidence type="ECO:0000256" key="3">
    <source>
        <dbReference type="ARBA" id="ARBA00022801"/>
    </source>
</evidence>
<dbReference type="SUPFAM" id="SSF52799">
    <property type="entry name" value="(Phosphotyrosine protein) phosphatases II"/>
    <property type="match status" value="1"/>
</dbReference>
<feature type="active site" description="Phosphocysteine intermediate" evidence="5">
    <location>
        <position position="86"/>
    </location>
</feature>
<comment type="similarity">
    <text evidence="1">Belongs to the protein-tyrosine phosphatase family. Non-receptor class dual specificity subfamily.</text>
</comment>
<dbReference type="Pfam" id="PF00782">
    <property type="entry name" value="DSPc"/>
    <property type="match status" value="1"/>
</dbReference>
<organism evidence="8 9">
    <name type="scientific">Clytia hemisphaerica</name>
    <dbReference type="NCBI Taxonomy" id="252671"/>
    <lineage>
        <taxon>Eukaryota</taxon>
        <taxon>Metazoa</taxon>
        <taxon>Cnidaria</taxon>
        <taxon>Hydrozoa</taxon>
        <taxon>Hydroidolina</taxon>
        <taxon>Leptothecata</taxon>
        <taxon>Obeliida</taxon>
        <taxon>Clytiidae</taxon>
        <taxon>Clytia</taxon>
    </lineage>
</organism>
<protein>
    <recommendedName>
        <fullName evidence="2">protein-tyrosine-phosphatase</fullName>
        <ecNumber evidence="2">3.1.3.48</ecNumber>
    </recommendedName>
</protein>
<dbReference type="GO" id="GO:0008138">
    <property type="term" value="F:protein tyrosine/serine/threonine phosphatase activity"/>
    <property type="evidence" value="ECO:0007669"/>
    <property type="project" value="InterPro"/>
</dbReference>
<accession>A0A7M5XJI5</accession>
<dbReference type="Proteomes" id="UP000594262">
    <property type="component" value="Unplaced"/>
</dbReference>
<keyword evidence="9" id="KW-1185">Reference proteome</keyword>
<dbReference type="PROSITE" id="PS50054">
    <property type="entry name" value="TYR_PHOSPHATASE_DUAL"/>
    <property type="match status" value="1"/>
</dbReference>
<proteinExistence type="inferred from homology"/>
<dbReference type="RefSeq" id="XP_066929895.1">
    <property type="nucleotide sequence ID" value="XM_067073794.1"/>
</dbReference>
<evidence type="ECO:0000259" key="7">
    <source>
        <dbReference type="PROSITE" id="PS50056"/>
    </source>
</evidence>
<keyword evidence="4" id="KW-0904">Protein phosphatase</keyword>
<evidence type="ECO:0000256" key="1">
    <source>
        <dbReference type="ARBA" id="ARBA00008601"/>
    </source>
</evidence>
<dbReference type="PROSITE" id="PS00383">
    <property type="entry name" value="TYR_PHOSPHATASE_1"/>
    <property type="match status" value="1"/>
</dbReference>
<feature type="domain" description="Tyrosine-protein phosphatase" evidence="6">
    <location>
        <begin position="1"/>
        <end position="142"/>
    </location>
</feature>
<dbReference type="EnsemblMetazoa" id="CLYHEMT024362.1">
    <property type="protein sequence ID" value="CLYHEMP024362.1"/>
    <property type="gene ID" value="CLYHEMG024362"/>
</dbReference>
<dbReference type="SMART" id="SM00195">
    <property type="entry name" value="DSPc"/>
    <property type="match status" value="1"/>
</dbReference>
<dbReference type="PROSITE" id="PS50056">
    <property type="entry name" value="TYR_PHOSPHATASE_2"/>
    <property type="match status" value="1"/>
</dbReference>
<dbReference type="PANTHER" id="PTHR45848">
    <property type="entry name" value="DUAL SPECIFICITY PROTEIN PHOSPHATASE 12 FAMILY MEMBER"/>
    <property type="match status" value="1"/>
</dbReference>
<dbReference type="InterPro" id="IPR029021">
    <property type="entry name" value="Prot-tyrosine_phosphatase-like"/>
</dbReference>
<dbReference type="InterPro" id="IPR020422">
    <property type="entry name" value="TYR_PHOSPHATASE_DUAL_dom"/>
</dbReference>
<dbReference type="InterPro" id="IPR000340">
    <property type="entry name" value="Dual-sp_phosphatase_cat-dom"/>
</dbReference>
<dbReference type="Gene3D" id="3.90.190.10">
    <property type="entry name" value="Protein tyrosine phosphatase superfamily"/>
    <property type="match status" value="1"/>
</dbReference>
<dbReference type="PANTHER" id="PTHR45848:SF4">
    <property type="entry name" value="DUAL SPECIFICITY PROTEIN PHOSPHATASE 12"/>
    <property type="match status" value="1"/>
</dbReference>
<reference evidence="8" key="1">
    <citation type="submission" date="2021-01" db="UniProtKB">
        <authorList>
            <consortium name="EnsemblMetazoa"/>
        </authorList>
    </citation>
    <scope>IDENTIFICATION</scope>
</reference>
<evidence type="ECO:0000259" key="6">
    <source>
        <dbReference type="PROSITE" id="PS50054"/>
    </source>
</evidence>
<dbReference type="EC" id="3.1.3.48" evidence="2"/>
<evidence type="ECO:0000256" key="4">
    <source>
        <dbReference type="ARBA" id="ARBA00022912"/>
    </source>
</evidence>
<dbReference type="GO" id="GO:0005634">
    <property type="term" value="C:nucleus"/>
    <property type="evidence" value="ECO:0007669"/>
    <property type="project" value="TreeGrafter"/>
</dbReference>
<dbReference type="InterPro" id="IPR000387">
    <property type="entry name" value="Tyr_Pase_dom"/>
</dbReference>
<evidence type="ECO:0000256" key="5">
    <source>
        <dbReference type="PIRSR" id="PIRSR000941-50"/>
    </source>
</evidence>
<evidence type="ECO:0000256" key="2">
    <source>
        <dbReference type="ARBA" id="ARBA00013064"/>
    </source>
</evidence>